<dbReference type="Gene3D" id="2.60.120.260">
    <property type="entry name" value="Galactose-binding domain-like"/>
    <property type="match status" value="2"/>
</dbReference>
<gene>
    <name evidence="4" type="ORF">SAMN05216259_10817</name>
</gene>
<sequence>MSQLPPLPVDRRRFVQLLGASAALAALPAALAEGTASAAGHPGGSTTAADPVADTYYRVLLDHTRWSETQWDAAKGYYTATDFGFAVVLGNAVLLTHGSYDAGKAGIDAATLKDRTLASIAHFAASNRNNGGTEWGRTLFFDTTFQLYFALAARLLWQDLDTGTRQLVDSLIRNQAAYTTSLGTRDDPLSSPWTPNGLKGGWQGDTKVDEMGVYAQSLVPALVWAQDDPRYPDWLACYRAWARNETGLPAADLANPATVDGTAVSANTAHNLWDTFLVENHGSFEPHYQEEVWRTSARTAIHYLTAGRALPQVVTDQPNTGPLWRSILNVMSDAGEPFMPMINDREHLYGRDVIPLAFQAQVIGDRAAAWAEQAMAARLEAYQAYPPQYRLAKFSGEPKYEPEARAEVAISYLLHQWAARSGRSVRALSAAEFFRQASGVIDFGAGPGLVSHQSSGAWAGAVSKAGFVKFGWQPAHDDWLFKLSAATPVFLPAVTGTVAGRRVRAYQAVRDGFDGSATVLDLGSAAYAGLTTLPSGAVVYATTGTGAGEGHLEVYNLTMPGMPGLTGSRTYRYAEGSHTVAAADSDGTTTGGRVDQLTFTRTSVRYLRMQGVQGDPTYGYSIYEFEARDGADGADIAQGGTATASSSTTGMGPSLAVDGSTTTRWAVAKSDRQRGDSWLEVDLGAAHDVDRVTVRWEAAAGRKYLVQGSTDGQTWTDLASWPTPDVTSTGGWLDVDGRAGLVVRGSELPLSVYGDVVVLADGPAAPLLVEGLPGASTSTLRALAARPVPRPDADGVRAALTEDHLSVFNLTGSPVSTTVAVPSTGTERVLFEGRQTVTSDGTLLEVALDAASAQLLPPRLTLRPLSGRRLPSGLVAEVVDGATVRLSGASCQVRVTGQGRSAVATVRDGRGAVTVRVSGATAYPLDDLALGRTVFPTDPLPAGMSDPRAAVDGDPHTAWTPGPKGRMVVDLGASVQFTEVSAEWTGGRVPAGQVEVSDDGVTYRGAGTLTGSGPRRSLGVKATARYVALATDAAGAGGARLVSLSVR</sequence>
<feature type="domain" description="F5/8 type C" evidence="3">
    <location>
        <begin position="624"/>
        <end position="718"/>
    </location>
</feature>
<feature type="region of interest" description="Disordered" evidence="1">
    <location>
        <begin position="637"/>
        <end position="660"/>
    </location>
</feature>
<reference evidence="4 5" key="1">
    <citation type="submission" date="2016-10" db="EMBL/GenBank/DDBJ databases">
        <authorList>
            <person name="de Groot N.N."/>
        </authorList>
    </citation>
    <scope>NUCLEOTIDE SEQUENCE [LARGE SCALE GENOMIC DNA]</scope>
    <source>
        <strain evidence="4 5">CGMCC 4.2022</strain>
    </source>
</reference>
<proteinExistence type="predicted"/>
<dbReference type="STRING" id="310781.SAMN05216259_10817"/>
<feature type="compositionally biased region" description="Low complexity" evidence="1">
    <location>
        <begin position="637"/>
        <end position="654"/>
    </location>
</feature>
<dbReference type="InterPro" id="IPR006311">
    <property type="entry name" value="TAT_signal"/>
</dbReference>
<name>A0A1H0HDX1_9ACTN</name>
<accession>A0A1H0HDX1</accession>
<dbReference type="PROSITE" id="PS50022">
    <property type="entry name" value="FA58C_3"/>
    <property type="match status" value="1"/>
</dbReference>
<evidence type="ECO:0000259" key="3">
    <source>
        <dbReference type="PROSITE" id="PS50022"/>
    </source>
</evidence>
<dbReference type="Pfam" id="PF00754">
    <property type="entry name" value="F5_F8_type_C"/>
    <property type="match status" value="2"/>
</dbReference>
<evidence type="ECO:0000313" key="4">
    <source>
        <dbReference type="EMBL" id="SDO17327.1"/>
    </source>
</evidence>
<dbReference type="PROSITE" id="PS51318">
    <property type="entry name" value="TAT"/>
    <property type="match status" value="1"/>
</dbReference>
<dbReference type="InterPro" id="IPR000421">
    <property type="entry name" value="FA58C"/>
</dbReference>
<evidence type="ECO:0000256" key="1">
    <source>
        <dbReference type="SAM" id="MobiDB-lite"/>
    </source>
</evidence>
<organism evidence="4 5">
    <name type="scientific">Actinacidiphila guanduensis</name>
    <dbReference type="NCBI Taxonomy" id="310781"/>
    <lineage>
        <taxon>Bacteria</taxon>
        <taxon>Bacillati</taxon>
        <taxon>Actinomycetota</taxon>
        <taxon>Actinomycetes</taxon>
        <taxon>Kitasatosporales</taxon>
        <taxon>Streptomycetaceae</taxon>
        <taxon>Actinacidiphila</taxon>
    </lineage>
</organism>
<evidence type="ECO:0000313" key="5">
    <source>
        <dbReference type="Proteomes" id="UP000199341"/>
    </source>
</evidence>
<keyword evidence="5" id="KW-1185">Reference proteome</keyword>
<dbReference type="EMBL" id="FNIE01000008">
    <property type="protein sequence ID" value="SDO17327.1"/>
    <property type="molecule type" value="Genomic_DNA"/>
</dbReference>
<evidence type="ECO:0000256" key="2">
    <source>
        <dbReference type="SAM" id="SignalP"/>
    </source>
</evidence>
<dbReference type="SUPFAM" id="SSF49785">
    <property type="entry name" value="Galactose-binding domain-like"/>
    <property type="match status" value="2"/>
</dbReference>
<dbReference type="InterPro" id="IPR008979">
    <property type="entry name" value="Galactose-bd-like_sf"/>
</dbReference>
<dbReference type="AlphaFoldDB" id="A0A1H0HDX1"/>
<dbReference type="Proteomes" id="UP000199341">
    <property type="component" value="Unassembled WGS sequence"/>
</dbReference>
<dbReference type="RefSeq" id="WP_245771495.1">
    <property type="nucleotide sequence ID" value="NZ_FNIE01000008.1"/>
</dbReference>
<feature type="signal peptide" evidence="2">
    <location>
        <begin position="1"/>
        <end position="32"/>
    </location>
</feature>
<protein>
    <submittedName>
        <fullName evidence="4">F5/8 type C domain-containing protein</fullName>
    </submittedName>
</protein>
<keyword evidence="2" id="KW-0732">Signal</keyword>
<feature type="chain" id="PRO_5039112029" evidence="2">
    <location>
        <begin position="33"/>
        <end position="1047"/>
    </location>
</feature>